<keyword evidence="3" id="KW-0949">S-adenosyl-L-methionine</keyword>
<keyword evidence="2 5" id="KW-0808">Transferase</keyword>
<dbReference type="PANTHER" id="PTHR10867">
    <property type="entry name" value="NNMT/PNMT/TEMT FAMILY MEMBER"/>
    <property type="match status" value="1"/>
</dbReference>
<dbReference type="Gene3D" id="3.40.50.150">
    <property type="entry name" value="Vaccinia Virus protein VP39"/>
    <property type="match status" value="1"/>
</dbReference>
<feature type="region of interest" description="Disordered" evidence="4">
    <location>
        <begin position="1"/>
        <end position="32"/>
    </location>
</feature>
<dbReference type="PROSITE" id="PS51681">
    <property type="entry name" value="SAM_MT_NNMT_PNMT_TEMT"/>
    <property type="match status" value="1"/>
</dbReference>
<name>A0A6G3QZB2_9ACTN</name>
<keyword evidence="1 5" id="KW-0489">Methyltransferase</keyword>
<dbReference type="Pfam" id="PF01234">
    <property type="entry name" value="NNMT_PNMT_TEMT"/>
    <property type="match status" value="1"/>
</dbReference>
<reference evidence="5" key="1">
    <citation type="submission" date="2020-01" db="EMBL/GenBank/DDBJ databases">
        <title>Insect and environment-associated Actinomycetes.</title>
        <authorList>
            <person name="Currrie C."/>
            <person name="Chevrette M."/>
            <person name="Carlson C."/>
            <person name="Stubbendieck R."/>
            <person name="Wendt-Pienkowski E."/>
        </authorList>
    </citation>
    <scope>NUCLEOTIDE SEQUENCE</scope>
    <source>
        <strain evidence="5">SID14436</strain>
    </source>
</reference>
<protein>
    <submittedName>
        <fullName evidence="5">Methyltransferase</fullName>
    </submittedName>
</protein>
<comment type="caution">
    <text evidence="5">The sequence shown here is derived from an EMBL/GenBank/DDBJ whole genome shotgun (WGS) entry which is preliminary data.</text>
</comment>
<organism evidence="5">
    <name type="scientific">Streptomyces sp. SID14436</name>
    <dbReference type="NCBI Taxonomy" id="2706070"/>
    <lineage>
        <taxon>Bacteria</taxon>
        <taxon>Bacillati</taxon>
        <taxon>Actinomycetota</taxon>
        <taxon>Actinomycetes</taxon>
        <taxon>Kitasatosporales</taxon>
        <taxon>Streptomycetaceae</taxon>
        <taxon>Streptomyces</taxon>
    </lineage>
</organism>
<proteinExistence type="predicted"/>
<dbReference type="InterPro" id="IPR029063">
    <property type="entry name" value="SAM-dependent_MTases_sf"/>
</dbReference>
<dbReference type="AlphaFoldDB" id="A0A6G3QZB2"/>
<evidence type="ECO:0000256" key="1">
    <source>
        <dbReference type="ARBA" id="ARBA00022603"/>
    </source>
</evidence>
<evidence type="ECO:0000256" key="4">
    <source>
        <dbReference type="SAM" id="MobiDB-lite"/>
    </source>
</evidence>
<dbReference type="EMBL" id="JAAGMD010000654">
    <property type="protein sequence ID" value="NEA88853.1"/>
    <property type="molecule type" value="Genomic_DNA"/>
</dbReference>
<dbReference type="SUPFAM" id="SSF53335">
    <property type="entry name" value="S-adenosyl-L-methionine-dependent methyltransferases"/>
    <property type="match status" value="1"/>
</dbReference>
<dbReference type="NCBIfam" id="NF040568">
    <property type="entry name" value="SCO2525_fam"/>
    <property type="match status" value="1"/>
</dbReference>
<sequence length="284" mass="31862">MSGGPPDTAAPVPYSRRVDRHATHGAAEPRTAPLVEAEAPRWDAFDPDAYVRQNYLRLHPADAAILRAGRDHLCRHFGRHGLPAPLTGIDVGTGANLYPTLMLLPWCKEITLLDFAENNVAWLRNTLHRDQSYGANWDPFWDVLRDRSPYAEITDPRGHLRGSTRMETGDVFELPEARWDIGTMFFTAESITASVTVFQEAVRCFVRSLLPGAPFAAAFMAESRACYYVGRERYPSCDVDEHTVAAAFGPYAEGLRIRRFRQGHALRDGYEGMILACGRRRATR</sequence>
<dbReference type="InterPro" id="IPR000940">
    <property type="entry name" value="NNMT_TEMT_trans"/>
</dbReference>
<dbReference type="GO" id="GO:0032259">
    <property type="term" value="P:methylation"/>
    <property type="evidence" value="ECO:0007669"/>
    <property type="project" value="UniProtKB-KW"/>
</dbReference>
<evidence type="ECO:0000256" key="3">
    <source>
        <dbReference type="ARBA" id="ARBA00022691"/>
    </source>
</evidence>
<evidence type="ECO:0000313" key="5">
    <source>
        <dbReference type="EMBL" id="NEA88853.1"/>
    </source>
</evidence>
<evidence type="ECO:0000256" key="2">
    <source>
        <dbReference type="ARBA" id="ARBA00022679"/>
    </source>
</evidence>
<accession>A0A6G3QZB2</accession>
<gene>
    <name evidence="5" type="ORF">G3I53_23110</name>
</gene>
<dbReference type="GO" id="GO:0008168">
    <property type="term" value="F:methyltransferase activity"/>
    <property type="evidence" value="ECO:0007669"/>
    <property type="project" value="UniProtKB-KW"/>
</dbReference>
<dbReference type="PANTHER" id="PTHR10867:SF17">
    <property type="entry name" value="NICOTINAMIDE N-METHYLTRANSFERASE"/>
    <property type="match status" value="1"/>
</dbReference>